<name>A0A9W8HWU0_9FUNG</name>
<evidence type="ECO:0000256" key="1">
    <source>
        <dbReference type="SAM" id="MobiDB-lite"/>
    </source>
</evidence>
<evidence type="ECO:0000313" key="2">
    <source>
        <dbReference type="EMBL" id="KAJ2803617.1"/>
    </source>
</evidence>
<protein>
    <recommendedName>
        <fullName evidence="4">Securin</fullName>
    </recommendedName>
</protein>
<dbReference type="AlphaFoldDB" id="A0A9W8HWU0"/>
<dbReference type="OrthoDB" id="5537785at2759"/>
<keyword evidence="3" id="KW-1185">Reference proteome</keyword>
<evidence type="ECO:0008006" key="4">
    <source>
        <dbReference type="Google" id="ProtNLM"/>
    </source>
</evidence>
<dbReference type="Proteomes" id="UP001140094">
    <property type="component" value="Unassembled WGS sequence"/>
</dbReference>
<proteinExistence type="predicted"/>
<gene>
    <name evidence="2" type="ORF">H4R20_002820</name>
</gene>
<comment type="caution">
    <text evidence="2">The sequence shown here is derived from an EMBL/GenBank/DDBJ whole genome shotgun (WGS) entry which is preliminary data.</text>
</comment>
<feature type="region of interest" description="Disordered" evidence="1">
    <location>
        <begin position="1"/>
        <end position="104"/>
    </location>
</feature>
<feature type="compositionally biased region" description="Polar residues" evidence="1">
    <location>
        <begin position="56"/>
        <end position="66"/>
    </location>
</feature>
<accession>A0A9W8HWU0</accession>
<feature type="region of interest" description="Disordered" evidence="1">
    <location>
        <begin position="119"/>
        <end position="142"/>
    </location>
</feature>
<reference evidence="2" key="1">
    <citation type="submission" date="2022-07" db="EMBL/GenBank/DDBJ databases">
        <title>Phylogenomic reconstructions and comparative analyses of Kickxellomycotina fungi.</title>
        <authorList>
            <person name="Reynolds N.K."/>
            <person name="Stajich J.E."/>
            <person name="Barry K."/>
            <person name="Grigoriev I.V."/>
            <person name="Crous P."/>
            <person name="Smith M.E."/>
        </authorList>
    </citation>
    <scope>NUCLEOTIDE SEQUENCE</scope>
    <source>
        <strain evidence="2">NRRL 1565</strain>
    </source>
</reference>
<organism evidence="2 3">
    <name type="scientific">Coemansia guatemalensis</name>
    <dbReference type="NCBI Taxonomy" id="2761395"/>
    <lineage>
        <taxon>Eukaryota</taxon>
        <taxon>Fungi</taxon>
        <taxon>Fungi incertae sedis</taxon>
        <taxon>Zoopagomycota</taxon>
        <taxon>Kickxellomycotina</taxon>
        <taxon>Kickxellomycetes</taxon>
        <taxon>Kickxellales</taxon>
        <taxon>Kickxellaceae</taxon>
        <taxon>Coemansia</taxon>
    </lineage>
</organism>
<sequence>MFGSRGLRGNTAINNKENAVSGSISRAGKTDLLSSKDGMGNGNSVKMPKKPAPFGSPSQNVLTPRTKQPDGKQQKARTVLQEATRTPSASVRSQKPAASRLQGQLPKTIRRHQGLFSTPVPMKNRTISSEDSTARLEPEYVPSRPKTPLFDAVGEFGCDLDISLVPMTQLSTSRSYARELPAPDLVLEQLVDIPDLSCATEQLPSHSTLDSSVLPVISCKPTYLVAHTLHPTRIPRLKRKR</sequence>
<feature type="compositionally biased region" description="Polar residues" evidence="1">
    <location>
        <begin position="81"/>
        <end position="93"/>
    </location>
</feature>
<feature type="compositionally biased region" description="Polar residues" evidence="1">
    <location>
        <begin position="11"/>
        <end position="24"/>
    </location>
</feature>
<dbReference type="EMBL" id="JANBUO010000503">
    <property type="protein sequence ID" value="KAJ2803617.1"/>
    <property type="molecule type" value="Genomic_DNA"/>
</dbReference>
<evidence type="ECO:0000313" key="3">
    <source>
        <dbReference type="Proteomes" id="UP001140094"/>
    </source>
</evidence>